<organism evidence="2 3">
    <name type="scientific">Plasmodium falciparum (isolate Camp / Malaysia)</name>
    <dbReference type="NCBI Taxonomy" id="5835"/>
    <lineage>
        <taxon>Eukaryota</taxon>
        <taxon>Sar</taxon>
        <taxon>Alveolata</taxon>
        <taxon>Apicomplexa</taxon>
        <taxon>Aconoidasida</taxon>
        <taxon>Haemosporida</taxon>
        <taxon>Plasmodiidae</taxon>
        <taxon>Plasmodium</taxon>
        <taxon>Plasmodium (Laverania)</taxon>
    </lineage>
</organism>
<protein>
    <submittedName>
        <fullName evidence="2">Uncharacterized protein</fullName>
    </submittedName>
</protein>
<accession>A0A024XA52</accession>
<keyword evidence="1" id="KW-0472">Membrane</keyword>
<feature type="transmembrane region" description="Helical" evidence="1">
    <location>
        <begin position="66"/>
        <end position="84"/>
    </location>
</feature>
<keyword evidence="1" id="KW-1133">Transmembrane helix</keyword>
<evidence type="ECO:0000313" key="3">
    <source>
        <dbReference type="Proteomes" id="UP000030694"/>
    </source>
</evidence>
<reference evidence="2 3" key="1">
    <citation type="submission" date="2013-02" db="EMBL/GenBank/DDBJ databases">
        <title>The Genome Annotation of Plasmodium falciparum CAMP/Malaysia.</title>
        <authorList>
            <consortium name="The Broad Institute Genome Sequencing Platform"/>
            <consortium name="The Broad Institute Genome Sequencing Center for Infectious Disease"/>
            <person name="Neafsey D."/>
            <person name="Hoffman S."/>
            <person name="Volkman S."/>
            <person name="Rosenthal P."/>
            <person name="Walker B."/>
            <person name="Young S.K."/>
            <person name="Zeng Q."/>
            <person name="Gargeya S."/>
            <person name="Fitzgerald M."/>
            <person name="Haas B."/>
            <person name="Abouelleil A."/>
            <person name="Allen A.W."/>
            <person name="Alvarado L."/>
            <person name="Arachchi H.M."/>
            <person name="Berlin A.M."/>
            <person name="Chapman S.B."/>
            <person name="Gainer-Dewar J."/>
            <person name="Goldberg J."/>
            <person name="Griggs A."/>
            <person name="Gujja S."/>
            <person name="Hansen M."/>
            <person name="Howarth C."/>
            <person name="Imamovic A."/>
            <person name="Ireland A."/>
            <person name="Larimer J."/>
            <person name="McCowan C."/>
            <person name="Murphy C."/>
            <person name="Pearson M."/>
            <person name="Poon T.W."/>
            <person name="Priest M."/>
            <person name="Roberts A."/>
            <person name="Saif S."/>
            <person name="Shea T."/>
            <person name="Sisk P."/>
            <person name="Sykes S."/>
            <person name="Wortman J."/>
            <person name="Nusbaum C."/>
            <person name="Birren B."/>
        </authorList>
    </citation>
    <scope>NUCLEOTIDE SEQUENCE [LARGE SCALE GENOMIC DNA]</scope>
    <source>
        <strain evidence="2 3">CAMP/Malaysia</strain>
    </source>
</reference>
<dbReference type="EMBL" id="KI927503">
    <property type="protein sequence ID" value="ETW62349.1"/>
    <property type="molecule type" value="Genomic_DNA"/>
</dbReference>
<evidence type="ECO:0000313" key="2">
    <source>
        <dbReference type="EMBL" id="ETW62349.1"/>
    </source>
</evidence>
<keyword evidence="1" id="KW-0812">Transmembrane</keyword>
<evidence type="ECO:0000256" key="1">
    <source>
        <dbReference type="SAM" id="Phobius"/>
    </source>
</evidence>
<dbReference type="AlphaFoldDB" id="A0A024XA52"/>
<gene>
    <name evidence="2" type="ORF">PFMC_01761</name>
</gene>
<proteinExistence type="predicted"/>
<reference evidence="2 3" key="2">
    <citation type="submission" date="2013-02" db="EMBL/GenBank/DDBJ databases">
        <title>The Genome Sequence of Plasmodium falciparum CAMP/Malaysia.</title>
        <authorList>
            <consortium name="The Broad Institute Genome Sequencing Platform"/>
            <consortium name="The Broad Institute Genome Sequencing Center for Infectious Disease"/>
            <person name="Neafsey D."/>
            <person name="Cheeseman I."/>
            <person name="Volkman S."/>
            <person name="Adams J."/>
            <person name="Walker B."/>
            <person name="Young S.K."/>
            <person name="Zeng Q."/>
            <person name="Gargeya S."/>
            <person name="Fitzgerald M."/>
            <person name="Haas B."/>
            <person name="Abouelleil A."/>
            <person name="Alvarado L."/>
            <person name="Arachchi H.M."/>
            <person name="Berlin A.M."/>
            <person name="Chapman S.B."/>
            <person name="Dewar J."/>
            <person name="Goldberg J."/>
            <person name="Griggs A."/>
            <person name="Gujja S."/>
            <person name="Hansen M."/>
            <person name="Howarth C."/>
            <person name="Imamovic A."/>
            <person name="Larimer J."/>
            <person name="McCowan C."/>
            <person name="Murphy C."/>
            <person name="Neiman D."/>
            <person name="Pearson M."/>
            <person name="Priest M."/>
            <person name="Roberts A."/>
            <person name="Saif S."/>
            <person name="Shea T."/>
            <person name="Sisk P."/>
            <person name="Sykes S."/>
            <person name="Wortman J."/>
            <person name="Nusbaum C."/>
            <person name="Birren B."/>
        </authorList>
    </citation>
    <scope>NUCLEOTIDE SEQUENCE [LARGE SCALE GENOMIC DNA]</scope>
    <source>
        <strain evidence="2 3">CAMP/Malaysia</strain>
    </source>
</reference>
<dbReference type="Proteomes" id="UP000030694">
    <property type="component" value="Unassembled WGS sequence"/>
</dbReference>
<sequence length="85" mass="9982">MSLLIQEEVENDPAEEDELNDLDNISISDLSDVDPETNNIIIGVCDKVCFEDIIFFLCAYKKVERSHHFVVLICICYIYVYFFYF</sequence>
<name>A0A024XA52_PLAFC</name>